<dbReference type="SUPFAM" id="SSF53474">
    <property type="entry name" value="alpha/beta-Hydrolases"/>
    <property type="match status" value="1"/>
</dbReference>
<protein>
    <submittedName>
        <fullName evidence="3">CocE/NonD family hydrolase</fullName>
    </submittedName>
</protein>
<dbReference type="Gene3D" id="1.10.3020.10">
    <property type="entry name" value="alpha-amino acid ester hydrolase ( Helical cap domain)"/>
    <property type="match status" value="1"/>
</dbReference>
<dbReference type="InterPro" id="IPR000383">
    <property type="entry name" value="Xaa-Pro-like_dom"/>
</dbReference>
<dbReference type="GO" id="GO:0008239">
    <property type="term" value="F:dipeptidyl-peptidase activity"/>
    <property type="evidence" value="ECO:0007669"/>
    <property type="project" value="InterPro"/>
</dbReference>
<feature type="domain" description="Xaa-Pro dipeptidyl-peptidase C-terminal" evidence="2">
    <location>
        <begin position="284"/>
        <end position="522"/>
    </location>
</feature>
<sequence length="664" mass="73714">MSSVWTHRIEHGVRIPMRDGTLLSADLYLPDGEGPWPLVLEYQPYRKDEVDSEKRFYTGLPEHGYVVARLDVRGTGASPGTVSDEYVEQEQQDGYDAVEWLAEQPFCDGNVNMMGISYGGFTALQVAATQPPHLRSVIPMHFTDDRYRDDCHYVGGHPRMYYDIGFYGTFMVAYNALPPDPSWAEDWAEVWQQHLEGDEPYLLTWLSNQTDGPYWRHGSVGDIAEDIRCPVFMIGGWGDGYRNAPLRLYEKLTVPARVLMGPWNHAVPDSAVPGPRIDHLHEVVRWLDHWCGREGGDAGLDPAPVVVYEQHFEPPVDADRTLQPGCWRAERSWPPAGAATTTLHLGEDGTLAADAPDPGQDTLVYDATVGTHGGLWSAGVAFGLPGDQRPDEARSAVYTTEPLTEDLHLLGRATLTLHVSTSATVIGFVANLNDVAPDGSSQLVAKGVLNATRRESLSTPQPLEPGRIYELQIEIDTTSWRFQRGHRLRIAVANADWPNMWPTPEPATSLLHCGTGHLSRLEIPTAPATPEVEAPVFRAAPDEPEPHLSLAHAPTWRVERDALSRQTWVRYHFDYAERVNAHTVVERSYDFETHVDPDDPARASAHGAHTSTIRREGTTTVAVAGTTITGSPTHFHLTTQVQVHVNGVHRAARNWTISIPRELC</sequence>
<dbReference type="InterPro" id="IPR029058">
    <property type="entry name" value="AB_hydrolase_fold"/>
</dbReference>
<name>A0A3L8P2A1_9ACTN</name>
<dbReference type="PANTHER" id="PTHR43056:SF10">
    <property type="entry name" value="COCE_NOND FAMILY, PUTATIVE (AFU_ORTHOLOGUE AFUA_7G00600)-RELATED"/>
    <property type="match status" value="1"/>
</dbReference>
<proteinExistence type="predicted"/>
<evidence type="ECO:0000256" key="1">
    <source>
        <dbReference type="ARBA" id="ARBA00022801"/>
    </source>
</evidence>
<dbReference type="EMBL" id="RDBE01000007">
    <property type="protein sequence ID" value="RLV49072.1"/>
    <property type="molecule type" value="Genomic_DNA"/>
</dbReference>
<dbReference type="InterPro" id="IPR005674">
    <property type="entry name" value="CocE/Ser_esterase"/>
</dbReference>
<dbReference type="Pfam" id="PF08530">
    <property type="entry name" value="PepX_C"/>
    <property type="match status" value="1"/>
</dbReference>
<dbReference type="Pfam" id="PF02129">
    <property type="entry name" value="Peptidase_S15"/>
    <property type="match status" value="1"/>
</dbReference>
<evidence type="ECO:0000313" key="4">
    <source>
        <dbReference type="Proteomes" id="UP000281708"/>
    </source>
</evidence>
<dbReference type="OrthoDB" id="5240615at2"/>
<organism evidence="3 4">
    <name type="scientific">Nocardioides mangrovicus</name>
    <dbReference type="NCBI Taxonomy" id="2478913"/>
    <lineage>
        <taxon>Bacteria</taxon>
        <taxon>Bacillati</taxon>
        <taxon>Actinomycetota</taxon>
        <taxon>Actinomycetes</taxon>
        <taxon>Propionibacteriales</taxon>
        <taxon>Nocardioidaceae</taxon>
        <taxon>Nocardioides</taxon>
    </lineage>
</organism>
<keyword evidence="4" id="KW-1185">Reference proteome</keyword>
<dbReference type="InterPro" id="IPR013736">
    <property type="entry name" value="Xaa-Pro_dipept_C"/>
</dbReference>
<reference evidence="3 4" key="1">
    <citation type="submission" date="2018-10" db="EMBL/GenBank/DDBJ databases">
        <title>Marmoricola sp. 4Q3S-7 whole genome shotgun sequence.</title>
        <authorList>
            <person name="Li F."/>
        </authorList>
    </citation>
    <scope>NUCLEOTIDE SEQUENCE [LARGE SCALE GENOMIC DNA]</scope>
    <source>
        <strain evidence="3 4">4Q3S-7</strain>
    </source>
</reference>
<evidence type="ECO:0000313" key="3">
    <source>
        <dbReference type="EMBL" id="RLV49072.1"/>
    </source>
</evidence>
<dbReference type="AlphaFoldDB" id="A0A3L8P2A1"/>
<dbReference type="InterPro" id="IPR008979">
    <property type="entry name" value="Galactose-bd-like_sf"/>
</dbReference>
<dbReference type="Gene3D" id="3.40.50.1820">
    <property type="entry name" value="alpha/beta hydrolase"/>
    <property type="match status" value="1"/>
</dbReference>
<evidence type="ECO:0000259" key="2">
    <source>
        <dbReference type="SMART" id="SM00939"/>
    </source>
</evidence>
<keyword evidence="1 3" id="KW-0378">Hydrolase</keyword>
<dbReference type="InterPro" id="IPR050585">
    <property type="entry name" value="Xaa-Pro_dipeptidyl-ppase/CocE"/>
</dbReference>
<dbReference type="NCBIfam" id="TIGR00976">
    <property type="entry name" value="CocE_NonD"/>
    <property type="match status" value="1"/>
</dbReference>
<dbReference type="Gene3D" id="2.60.120.260">
    <property type="entry name" value="Galactose-binding domain-like"/>
    <property type="match status" value="1"/>
</dbReference>
<dbReference type="Proteomes" id="UP000281708">
    <property type="component" value="Unassembled WGS sequence"/>
</dbReference>
<dbReference type="PANTHER" id="PTHR43056">
    <property type="entry name" value="PEPTIDASE S9 PROLYL OLIGOPEPTIDASE"/>
    <property type="match status" value="1"/>
</dbReference>
<gene>
    <name evidence="3" type="ORF">D9V37_10880</name>
</gene>
<accession>A0A3L8P2A1</accession>
<dbReference type="SUPFAM" id="SSF49785">
    <property type="entry name" value="Galactose-binding domain-like"/>
    <property type="match status" value="1"/>
</dbReference>
<dbReference type="RefSeq" id="WP_121806176.1">
    <property type="nucleotide sequence ID" value="NZ_RDBE01000007.1"/>
</dbReference>
<dbReference type="SMART" id="SM00939">
    <property type="entry name" value="PepX_C"/>
    <property type="match status" value="1"/>
</dbReference>
<comment type="caution">
    <text evidence="3">The sequence shown here is derived from an EMBL/GenBank/DDBJ whole genome shotgun (WGS) entry which is preliminary data.</text>
</comment>